<evidence type="ECO:0000313" key="3">
    <source>
        <dbReference type="Proteomes" id="UP001279553"/>
    </source>
</evidence>
<proteinExistence type="predicted"/>
<sequence length="204" mass="22143">MIGLIPFLIDDFMISQCGRSARNEVLIAESLPADFSFSIAQFYEDDLCRRVIIAMAIRIALPLPDLYDRLGTHFLAWIHEHLGGMFAGATDTTQFLHRLPAIYNSFGGSAAGAGLPGAVDLVTIRPAGSHLRVTYQSQQRFAAFFASFMKAVARHFNEPIAIEIVAGGLDAVYCVFDVAVGEAARSPHHEPEGAALENAFHHAG</sequence>
<comment type="caution">
    <text evidence="2">The sequence shown here is derived from an EMBL/GenBank/DDBJ whole genome shotgun (WGS) entry which is preliminary data.</text>
</comment>
<protein>
    <submittedName>
        <fullName evidence="2">Heme NO-binding domain-containing protein</fullName>
    </submittedName>
</protein>
<dbReference type="Pfam" id="PF07700">
    <property type="entry name" value="HNOB"/>
    <property type="match status" value="1"/>
</dbReference>
<evidence type="ECO:0000313" key="2">
    <source>
        <dbReference type="EMBL" id="MDX5930738.1"/>
    </source>
</evidence>
<dbReference type="SUPFAM" id="SSF111126">
    <property type="entry name" value="Ligand-binding domain in the NO signalling and Golgi transport"/>
    <property type="match status" value="1"/>
</dbReference>
<keyword evidence="3" id="KW-1185">Reference proteome</keyword>
<dbReference type="InterPro" id="IPR038158">
    <property type="entry name" value="H-NOX_domain_sf"/>
</dbReference>
<name>A0AAW9DQQ0_ACIAO</name>
<accession>A0AAW9DQQ0</accession>
<feature type="domain" description="Heme NO-binding" evidence="1">
    <location>
        <begin position="3"/>
        <end position="163"/>
    </location>
</feature>
<dbReference type="AlphaFoldDB" id="A0AAW9DQQ0"/>
<dbReference type="RefSeq" id="WP_319613666.1">
    <property type="nucleotide sequence ID" value="NZ_JAWXYB010000018.1"/>
</dbReference>
<dbReference type="EMBL" id="JAWXYB010000018">
    <property type="protein sequence ID" value="MDX5930738.1"/>
    <property type="molecule type" value="Genomic_DNA"/>
</dbReference>
<dbReference type="InterPro" id="IPR024096">
    <property type="entry name" value="NO_sig/Golgi_transp_ligand-bd"/>
</dbReference>
<dbReference type="InterPro" id="IPR011644">
    <property type="entry name" value="Heme_NO-bd"/>
</dbReference>
<gene>
    <name evidence="2" type="ORF">SIL87_08185</name>
</gene>
<evidence type="ECO:0000259" key="1">
    <source>
        <dbReference type="Pfam" id="PF07700"/>
    </source>
</evidence>
<dbReference type="Gene3D" id="3.90.1520.10">
    <property type="entry name" value="H-NOX domain"/>
    <property type="match status" value="1"/>
</dbReference>
<dbReference type="Proteomes" id="UP001279553">
    <property type="component" value="Unassembled WGS sequence"/>
</dbReference>
<reference evidence="2 3" key="1">
    <citation type="submission" date="2023-11" db="EMBL/GenBank/DDBJ databases">
        <title>MicrobeMod: A computational toolkit for identifying prokaryotic methylation and restriction-modification with nanopore sequencing.</title>
        <authorList>
            <person name="Crits-Christoph A."/>
            <person name="Kang S.C."/>
            <person name="Lee H."/>
            <person name="Ostrov N."/>
        </authorList>
    </citation>
    <scope>NUCLEOTIDE SEQUENCE [LARGE SCALE GENOMIC DNA]</scope>
    <source>
        <strain evidence="2 3">DSMZ 700</strain>
    </source>
</reference>
<dbReference type="GO" id="GO:0020037">
    <property type="term" value="F:heme binding"/>
    <property type="evidence" value="ECO:0007669"/>
    <property type="project" value="InterPro"/>
</dbReference>
<organism evidence="2 3">
    <name type="scientific">Acidiphilium acidophilum</name>
    <name type="common">Thiobacillus acidophilus</name>
    <dbReference type="NCBI Taxonomy" id="76588"/>
    <lineage>
        <taxon>Bacteria</taxon>
        <taxon>Pseudomonadati</taxon>
        <taxon>Pseudomonadota</taxon>
        <taxon>Alphaproteobacteria</taxon>
        <taxon>Acetobacterales</taxon>
        <taxon>Acidocellaceae</taxon>
        <taxon>Acidiphilium</taxon>
    </lineage>
</organism>